<evidence type="ECO:0000313" key="2">
    <source>
        <dbReference type="Proteomes" id="UP000037737"/>
    </source>
</evidence>
<comment type="caution">
    <text evidence="1">The sequence shown here is derived from an EMBL/GenBank/DDBJ whole genome shotgun (WGS) entry which is preliminary data.</text>
</comment>
<dbReference type="Proteomes" id="UP000037737">
    <property type="component" value="Unassembled WGS sequence"/>
</dbReference>
<organism evidence="1 2">
    <name type="scientific">Microbacterium aurantiacum</name>
    <dbReference type="NCBI Taxonomy" id="162393"/>
    <lineage>
        <taxon>Bacteria</taxon>
        <taxon>Bacillati</taxon>
        <taxon>Actinomycetota</taxon>
        <taxon>Actinomycetes</taxon>
        <taxon>Micrococcales</taxon>
        <taxon>Microbacteriaceae</taxon>
        <taxon>Microbacterium</taxon>
    </lineage>
</organism>
<name>A0A0M9VMA3_9MICO</name>
<accession>A0A0M9VMA3</accession>
<protein>
    <submittedName>
        <fullName evidence="1">Uncharacterized protein</fullName>
    </submittedName>
</protein>
<dbReference type="PATRIC" id="fig|84292.3.peg.222"/>
<evidence type="ECO:0000313" key="1">
    <source>
        <dbReference type="EMBL" id="KOS12039.1"/>
    </source>
</evidence>
<keyword evidence="2" id="KW-1185">Reference proteome</keyword>
<gene>
    <name evidence="1" type="ORF">XI38_01055</name>
</gene>
<reference evidence="1" key="1">
    <citation type="submission" date="2015-04" db="EMBL/GenBank/DDBJ databases">
        <title>Complete genome sequence of Microbacterium chocolatum SIT 101, a bacterium enantioselectively hydrolyzing mesomeric diesters.</title>
        <authorList>
            <person name="Li X."/>
            <person name="Xu Y."/>
        </authorList>
    </citation>
    <scope>NUCLEOTIDE SEQUENCE [LARGE SCALE GENOMIC DNA]</scope>
    <source>
        <strain evidence="1">SIT 101</strain>
    </source>
</reference>
<dbReference type="AlphaFoldDB" id="A0A0M9VMA3"/>
<dbReference type="EMBL" id="LAVO01000001">
    <property type="protein sequence ID" value="KOS12039.1"/>
    <property type="molecule type" value="Genomic_DNA"/>
</dbReference>
<proteinExistence type="predicted"/>
<sequence>MKRIDIVYGGEHYSIGGRSLTELQEEILNGLAQGTHWLQVNDGEGQPRPSYLLLTAGVSIALIPIPDDAPEVAGGAMWDNEGQEVHL</sequence>